<evidence type="ECO:0000256" key="3">
    <source>
        <dbReference type="ARBA" id="ARBA00023163"/>
    </source>
</evidence>
<dbReference type="InterPro" id="IPR050679">
    <property type="entry name" value="Bact_HTH_transcr_reg"/>
</dbReference>
<dbReference type="Gene3D" id="1.10.10.10">
    <property type="entry name" value="Winged helix-like DNA-binding domain superfamily/Winged helix DNA-binding domain"/>
    <property type="match status" value="1"/>
</dbReference>
<evidence type="ECO:0000313" key="6">
    <source>
        <dbReference type="Proteomes" id="UP000295124"/>
    </source>
</evidence>
<dbReference type="SMART" id="SM00345">
    <property type="entry name" value="HTH_GNTR"/>
    <property type="match status" value="1"/>
</dbReference>
<name>A0A4R4YZI2_9ACTN</name>
<dbReference type="RefSeq" id="WP_132173962.1">
    <property type="nucleotide sequence ID" value="NZ_SMKX01000124.1"/>
</dbReference>
<evidence type="ECO:0000313" key="5">
    <source>
        <dbReference type="EMBL" id="TDD50074.1"/>
    </source>
</evidence>
<protein>
    <submittedName>
        <fullName evidence="5">GntR family transcriptional regulator</fullName>
    </submittedName>
</protein>
<organism evidence="5 6">
    <name type="scientific">Kribbella antibiotica</name>
    <dbReference type="NCBI Taxonomy" id="190195"/>
    <lineage>
        <taxon>Bacteria</taxon>
        <taxon>Bacillati</taxon>
        <taxon>Actinomycetota</taxon>
        <taxon>Actinomycetes</taxon>
        <taxon>Propionibacteriales</taxon>
        <taxon>Kribbellaceae</taxon>
        <taxon>Kribbella</taxon>
    </lineage>
</organism>
<sequence length="264" mass="29219">MSRTVLDPTSDRSLAVQLADLLRTEIRAGSRSQGSQLPSEREFENDYGVSRTVVRDALDALVLEGLVVKRKGFGTFVRQQPPVRRVSSRSRHDLHRTANKPVFDVEAAIHGRVPSRRILGVSREPAPTDIAQWLEIEAGADVVVRRRLQLLDDQPAVISASYYPLWLAGGTILESPDALKRGPDAEIEALGHPAAWGTEVFRARMPDPQERRLLALDAGVPVVRMLHIDYTESNCPLQVADDLYAADQHEFAFMWTSEGGSPPA</sequence>
<feature type="domain" description="HTH gntR-type" evidence="4">
    <location>
        <begin position="12"/>
        <end position="80"/>
    </location>
</feature>
<accession>A0A4R4YZI2</accession>
<dbReference type="Proteomes" id="UP000295124">
    <property type="component" value="Unassembled WGS sequence"/>
</dbReference>
<dbReference type="GO" id="GO:0003677">
    <property type="term" value="F:DNA binding"/>
    <property type="evidence" value="ECO:0007669"/>
    <property type="project" value="UniProtKB-KW"/>
</dbReference>
<dbReference type="SUPFAM" id="SSF64288">
    <property type="entry name" value="Chorismate lyase-like"/>
    <property type="match status" value="1"/>
</dbReference>
<dbReference type="GO" id="GO:0003700">
    <property type="term" value="F:DNA-binding transcription factor activity"/>
    <property type="evidence" value="ECO:0007669"/>
    <property type="project" value="InterPro"/>
</dbReference>
<dbReference type="SUPFAM" id="SSF46785">
    <property type="entry name" value="Winged helix' DNA-binding domain"/>
    <property type="match status" value="1"/>
</dbReference>
<dbReference type="SMART" id="SM00866">
    <property type="entry name" value="UTRA"/>
    <property type="match status" value="1"/>
</dbReference>
<keyword evidence="3" id="KW-0804">Transcription</keyword>
<dbReference type="Pfam" id="PF00392">
    <property type="entry name" value="GntR"/>
    <property type="match status" value="1"/>
</dbReference>
<evidence type="ECO:0000256" key="1">
    <source>
        <dbReference type="ARBA" id="ARBA00023015"/>
    </source>
</evidence>
<dbReference type="InterPro" id="IPR036388">
    <property type="entry name" value="WH-like_DNA-bd_sf"/>
</dbReference>
<dbReference type="Gene3D" id="3.40.1410.10">
    <property type="entry name" value="Chorismate lyase-like"/>
    <property type="match status" value="1"/>
</dbReference>
<proteinExistence type="predicted"/>
<keyword evidence="2" id="KW-0238">DNA-binding</keyword>
<dbReference type="PROSITE" id="PS50949">
    <property type="entry name" value="HTH_GNTR"/>
    <property type="match status" value="1"/>
</dbReference>
<dbReference type="OrthoDB" id="120836at2"/>
<keyword evidence="1" id="KW-0805">Transcription regulation</keyword>
<dbReference type="InterPro" id="IPR000524">
    <property type="entry name" value="Tscrpt_reg_HTH_GntR"/>
</dbReference>
<keyword evidence="6" id="KW-1185">Reference proteome</keyword>
<dbReference type="InterPro" id="IPR028978">
    <property type="entry name" value="Chorismate_lyase_/UTRA_dom_sf"/>
</dbReference>
<evidence type="ECO:0000259" key="4">
    <source>
        <dbReference type="PROSITE" id="PS50949"/>
    </source>
</evidence>
<dbReference type="AlphaFoldDB" id="A0A4R4YZI2"/>
<dbReference type="PANTHER" id="PTHR44846:SF17">
    <property type="entry name" value="GNTR-FAMILY TRANSCRIPTIONAL REGULATOR"/>
    <property type="match status" value="1"/>
</dbReference>
<comment type="caution">
    <text evidence="5">The sequence shown here is derived from an EMBL/GenBank/DDBJ whole genome shotgun (WGS) entry which is preliminary data.</text>
</comment>
<evidence type="ECO:0000256" key="2">
    <source>
        <dbReference type="ARBA" id="ARBA00023125"/>
    </source>
</evidence>
<dbReference type="InterPro" id="IPR036390">
    <property type="entry name" value="WH_DNA-bd_sf"/>
</dbReference>
<dbReference type="InterPro" id="IPR011663">
    <property type="entry name" value="UTRA"/>
</dbReference>
<dbReference type="PANTHER" id="PTHR44846">
    <property type="entry name" value="MANNOSYL-D-GLYCERATE TRANSPORT/METABOLISM SYSTEM REPRESSOR MNGR-RELATED"/>
    <property type="match status" value="1"/>
</dbReference>
<dbReference type="EMBL" id="SMKX01000124">
    <property type="protein sequence ID" value="TDD50074.1"/>
    <property type="molecule type" value="Genomic_DNA"/>
</dbReference>
<dbReference type="GO" id="GO:0045892">
    <property type="term" value="P:negative regulation of DNA-templated transcription"/>
    <property type="evidence" value="ECO:0007669"/>
    <property type="project" value="TreeGrafter"/>
</dbReference>
<dbReference type="PRINTS" id="PR00035">
    <property type="entry name" value="HTHGNTR"/>
</dbReference>
<dbReference type="Pfam" id="PF07702">
    <property type="entry name" value="UTRA"/>
    <property type="match status" value="1"/>
</dbReference>
<gene>
    <name evidence="5" type="ORF">E1263_31395</name>
</gene>
<reference evidence="5 6" key="1">
    <citation type="submission" date="2019-03" db="EMBL/GenBank/DDBJ databases">
        <title>Draft genome sequences of novel Actinobacteria.</title>
        <authorList>
            <person name="Sahin N."/>
            <person name="Ay H."/>
            <person name="Saygin H."/>
        </authorList>
    </citation>
    <scope>NUCLEOTIDE SEQUENCE [LARGE SCALE GENOMIC DNA]</scope>
    <source>
        <strain evidence="5 6">JCM 13523</strain>
    </source>
</reference>
<dbReference type="CDD" id="cd07377">
    <property type="entry name" value="WHTH_GntR"/>
    <property type="match status" value="1"/>
</dbReference>